<keyword evidence="1" id="KW-0812">Transmembrane</keyword>
<keyword evidence="1" id="KW-1133">Transmembrane helix</keyword>
<dbReference type="Proteomes" id="UP000474175">
    <property type="component" value="Unassembled WGS sequence"/>
</dbReference>
<dbReference type="AlphaFoldDB" id="A0A6L9L5Q2"/>
<comment type="caution">
    <text evidence="2">The sequence shown here is derived from an EMBL/GenBank/DDBJ whole genome shotgun (WGS) entry which is preliminary data.</text>
</comment>
<proteinExistence type="predicted"/>
<keyword evidence="3" id="KW-1185">Reference proteome</keyword>
<name>A0A6L9L5Q2_9BACT</name>
<evidence type="ECO:0000313" key="3">
    <source>
        <dbReference type="Proteomes" id="UP000474175"/>
    </source>
</evidence>
<reference evidence="2 3" key="1">
    <citation type="submission" date="2020-02" db="EMBL/GenBank/DDBJ databases">
        <title>Draft genome sequence of two Spirosoma agri KCTC 52727 and Spirosoma terrae KCTC 52035.</title>
        <authorList>
            <person name="Rojas J."/>
            <person name="Ambika Manirajan B."/>
            <person name="Suarez C."/>
            <person name="Ratering S."/>
            <person name="Schnell S."/>
        </authorList>
    </citation>
    <scope>NUCLEOTIDE SEQUENCE [LARGE SCALE GENOMIC DNA]</scope>
    <source>
        <strain evidence="2 3">KCTC 52035</strain>
    </source>
</reference>
<dbReference type="EMBL" id="JAAFZH010000004">
    <property type="protein sequence ID" value="NDU95730.1"/>
    <property type="molecule type" value="Genomic_DNA"/>
</dbReference>
<gene>
    <name evidence="2" type="ORF">GK108_12675</name>
</gene>
<accession>A0A6L9L5Q2</accession>
<protein>
    <submittedName>
        <fullName evidence="2">Uncharacterized protein</fullName>
    </submittedName>
</protein>
<keyword evidence="1" id="KW-0472">Membrane</keyword>
<feature type="transmembrane region" description="Helical" evidence="1">
    <location>
        <begin position="26"/>
        <end position="47"/>
    </location>
</feature>
<sequence>MEPILLQATTAAPTVLDPGITQVQALAQNLSIAGILLMVLIVLYRAYQQKEALVAEKDKQILQLLQQMAQMQADSIRTTEQFQATVARNTEVLSQNTALMQKMYEKQL</sequence>
<organism evidence="2 3">
    <name type="scientific">Spirosoma terrae</name>
    <dbReference type="NCBI Taxonomy" id="1968276"/>
    <lineage>
        <taxon>Bacteria</taxon>
        <taxon>Pseudomonadati</taxon>
        <taxon>Bacteroidota</taxon>
        <taxon>Cytophagia</taxon>
        <taxon>Cytophagales</taxon>
        <taxon>Cytophagaceae</taxon>
        <taxon>Spirosoma</taxon>
    </lineage>
</organism>
<dbReference type="RefSeq" id="WP_163948313.1">
    <property type="nucleotide sequence ID" value="NZ_JAAFZH010000004.1"/>
</dbReference>
<evidence type="ECO:0000313" key="2">
    <source>
        <dbReference type="EMBL" id="NDU95730.1"/>
    </source>
</evidence>
<evidence type="ECO:0000256" key="1">
    <source>
        <dbReference type="SAM" id="Phobius"/>
    </source>
</evidence>